<evidence type="ECO:0000313" key="1">
    <source>
        <dbReference type="EMBL" id="KAH6687174.1"/>
    </source>
</evidence>
<protein>
    <submittedName>
        <fullName evidence="1">Uncharacterized protein</fullName>
    </submittedName>
</protein>
<dbReference type="AlphaFoldDB" id="A0A9P9ACJ3"/>
<organism evidence="1 2">
    <name type="scientific">Plectosphaerella plurivora</name>
    <dbReference type="NCBI Taxonomy" id="936078"/>
    <lineage>
        <taxon>Eukaryota</taxon>
        <taxon>Fungi</taxon>
        <taxon>Dikarya</taxon>
        <taxon>Ascomycota</taxon>
        <taxon>Pezizomycotina</taxon>
        <taxon>Sordariomycetes</taxon>
        <taxon>Hypocreomycetidae</taxon>
        <taxon>Glomerellales</taxon>
        <taxon>Plectosphaerellaceae</taxon>
        <taxon>Plectosphaerella</taxon>
    </lineage>
</organism>
<proteinExistence type="predicted"/>
<evidence type="ECO:0000313" key="2">
    <source>
        <dbReference type="Proteomes" id="UP000770015"/>
    </source>
</evidence>
<accession>A0A9P9ACJ3</accession>
<dbReference type="EMBL" id="JAGSXJ010000011">
    <property type="protein sequence ID" value="KAH6687174.1"/>
    <property type="molecule type" value="Genomic_DNA"/>
</dbReference>
<keyword evidence="2" id="KW-1185">Reference proteome</keyword>
<reference evidence="1" key="1">
    <citation type="journal article" date="2021" name="Nat. Commun.">
        <title>Genetic determinants of endophytism in the Arabidopsis root mycobiome.</title>
        <authorList>
            <person name="Mesny F."/>
            <person name="Miyauchi S."/>
            <person name="Thiergart T."/>
            <person name="Pickel B."/>
            <person name="Atanasova L."/>
            <person name="Karlsson M."/>
            <person name="Huettel B."/>
            <person name="Barry K.W."/>
            <person name="Haridas S."/>
            <person name="Chen C."/>
            <person name="Bauer D."/>
            <person name="Andreopoulos W."/>
            <person name="Pangilinan J."/>
            <person name="LaButti K."/>
            <person name="Riley R."/>
            <person name="Lipzen A."/>
            <person name="Clum A."/>
            <person name="Drula E."/>
            <person name="Henrissat B."/>
            <person name="Kohler A."/>
            <person name="Grigoriev I.V."/>
            <person name="Martin F.M."/>
            <person name="Hacquard S."/>
        </authorList>
    </citation>
    <scope>NUCLEOTIDE SEQUENCE</scope>
    <source>
        <strain evidence="1">MPI-SDFR-AT-0117</strain>
    </source>
</reference>
<name>A0A9P9ACJ3_9PEZI</name>
<comment type="caution">
    <text evidence="1">The sequence shown here is derived from an EMBL/GenBank/DDBJ whole genome shotgun (WGS) entry which is preliminary data.</text>
</comment>
<gene>
    <name evidence="1" type="ORF">F5X68DRAFT_8914</name>
</gene>
<sequence length="272" mass="30221">MCRHTSTAFLAMDQTDKHAGPAHQLRNVSTFISQNSASVQTTASTLAYWNPTARTPTTTGTTLAVGLHPDSAWTPGPLTRTRASITTSDLATCQEMCFKEEDRIDDLADLTMLKPLHVVIDKLTTLQQTTYRQNDRCLEFRQSRPPRHGGERARFCSREYTYDITQDVFPISHCPIGIPHDVIPGHESSSSESSRSLTKAFSVLMSGAEPMDLDDVDYGVSFDVGVASNVPMRPGRSFETSRWRCCPGRFNFYSPAAPWIADAERHSKDDSV</sequence>
<dbReference type="Proteomes" id="UP000770015">
    <property type="component" value="Unassembled WGS sequence"/>
</dbReference>